<evidence type="ECO:0000256" key="2">
    <source>
        <dbReference type="SAM" id="MobiDB-lite"/>
    </source>
</evidence>
<dbReference type="GO" id="GO:0050821">
    <property type="term" value="P:protein stabilization"/>
    <property type="evidence" value="ECO:0007669"/>
    <property type="project" value="TreeGrafter"/>
</dbReference>
<dbReference type="InterPro" id="IPR039773">
    <property type="entry name" value="BAG_chaperone_regulator"/>
</dbReference>
<sequence length="236" mass="26057">MMHHSTDDSEMEVRPDGDTTMLVQQRDDAASSSSDSRPLQDPDSASPVSSQTISITVSHDSSEHLLHVPDHATFGDVKKALVQKTELEANDMKIFFRGDEKYDAELLQDAGVHDGSNLLLVEEPNKRVEEQVEPPPVMTEEIAKAIAAVQAVTGEVDELSDRVVALEAAVDGGTIVDVKEFDMTAELLMRQLLKLDGIKADGEARVQRKAQVRRVQKLQEDVDTLKARCYRAKPQL</sequence>
<dbReference type="OrthoDB" id="417450at2759"/>
<dbReference type="Gene3D" id="3.10.20.90">
    <property type="entry name" value="Phosphatidylinositol 3-kinase Catalytic Subunit, Chain A, domain 1"/>
    <property type="match status" value="1"/>
</dbReference>
<dbReference type="Proteomes" id="UP000886595">
    <property type="component" value="Unassembled WGS sequence"/>
</dbReference>
<accession>A0A8X7Q677</accession>
<dbReference type="InterPro" id="IPR036533">
    <property type="entry name" value="BAG_dom_sf"/>
</dbReference>
<dbReference type="PROSITE" id="PS51035">
    <property type="entry name" value="BAG"/>
    <property type="match status" value="1"/>
</dbReference>
<feature type="compositionally biased region" description="Basic and acidic residues" evidence="2">
    <location>
        <begin position="1"/>
        <end position="17"/>
    </location>
</feature>
<dbReference type="AlphaFoldDB" id="A0A8X7Q677"/>
<dbReference type="PROSITE" id="PS50053">
    <property type="entry name" value="UBIQUITIN_2"/>
    <property type="match status" value="1"/>
</dbReference>
<name>A0A8X7Q677_BRACI</name>
<evidence type="ECO:0000313" key="6">
    <source>
        <dbReference type="Proteomes" id="UP000886595"/>
    </source>
</evidence>
<feature type="domain" description="Ubiquitin-like" evidence="3">
    <location>
        <begin position="53"/>
        <end position="121"/>
    </location>
</feature>
<dbReference type="SUPFAM" id="SSF63491">
    <property type="entry name" value="BAG domain"/>
    <property type="match status" value="1"/>
</dbReference>
<evidence type="ECO:0000259" key="3">
    <source>
        <dbReference type="PROSITE" id="PS50053"/>
    </source>
</evidence>
<comment type="caution">
    <text evidence="5">The sequence shown here is derived from an EMBL/GenBank/DDBJ whole genome shotgun (WGS) entry which is preliminary data.</text>
</comment>
<dbReference type="SMART" id="SM00264">
    <property type="entry name" value="BAG"/>
    <property type="match status" value="1"/>
</dbReference>
<protein>
    <submittedName>
        <fullName evidence="5">Uncharacterized protein</fullName>
    </submittedName>
</protein>
<feature type="region of interest" description="Disordered" evidence="2">
    <location>
        <begin position="1"/>
        <end position="53"/>
    </location>
</feature>
<dbReference type="PANTHER" id="PTHR12329:SF45">
    <property type="entry name" value="UBIQUITIN-LIKE DOMAIN-CONTAINING PROTEIN"/>
    <property type="match status" value="1"/>
</dbReference>
<gene>
    <name evidence="5" type="ORF">Bca52824_070476</name>
</gene>
<proteinExistence type="predicted"/>
<keyword evidence="1" id="KW-0143">Chaperone</keyword>
<keyword evidence="6" id="KW-1185">Reference proteome</keyword>
<evidence type="ECO:0000256" key="1">
    <source>
        <dbReference type="ARBA" id="ARBA00023186"/>
    </source>
</evidence>
<dbReference type="Pfam" id="PF02179">
    <property type="entry name" value="BAG"/>
    <property type="match status" value="1"/>
</dbReference>
<dbReference type="GO" id="GO:0005737">
    <property type="term" value="C:cytoplasm"/>
    <property type="evidence" value="ECO:0007669"/>
    <property type="project" value="TreeGrafter"/>
</dbReference>
<dbReference type="InterPro" id="IPR003103">
    <property type="entry name" value="BAG_domain"/>
</dbReference>
<dbReference type="EMBL" id="JAAMPC010000014">
    <property type="protein sequence ID" value="KAG2263397.1"/>
    <property type="molecule type" value="Genomic_DNA"/>
</dbReference>
<dbReference type="Gene3D" id="1.20.58.120">
    <property type="entry name" value="BAG domain"/>
    <property type="match status" value="1"/>
</dbReference>
<dbReference type="InterPro" id="IPR029071">
    <property type="entry name" value="Ubiquitin-like_domsf"/>
</dbReference>
<feature type="compositionally biased region" description="Low complexity" evidence="2">
    <location>
        <begin position="30"/>
        <end position="44"/>
    </location>
</feature>
<organism evidence="5 6">
    <name type="scientific">Brassica carinata</name>
    <name type="common">Ethiopian mustard</name>
    <name type="synonym">Abyssinian cabbage</name>
    <dbReference type="NCBI Taxonomy" id="52824"/>
    <lineage>
        <taxon>Eukaryota</taxon>
        <taxon>Viridiplantae</taxon>
        <taxon>Streptophyta</taxon>
        <taxon>Embryophyta</taxon>
        <taxon>Tracheophyta</taxon>
        <taxon>Spermatophyta</taxon>
        <taxon>Magnoliopsida</taxon>
        <taxon>eudicotyledons</taxon>
        <taxon>Gunneridae</taxon>
        <taxon>Pentapetalae</taxon>
        <taxon>rosids</taxon>
        <taxon>malvids</taxon>
        <taxon>Brassicales</taxon>
        <taxon>Brassicaceae</taxon>
        <taxon>Brassiceae</taxon>
        <taxon>Brassica</taxon>
    </lineage>
</organism>
<dbReference type="InterPro" id="IPR000626">
    <property type="entry name" value="Ubiquitin-like_dom"/>
</dbReference>
<dbReference type="PANTHER" id="PTHR12329">
    <property type="entry name" value="BCL2-ASSOCIATED ATHANOGENE"/>
    <property type="match status" value="1"/>
</dbReference>
<dbReference type="GO" id="GO:0000774">
    <property type="term" value="F:adenyl-nucleotide exchange factor activity"/>
    <property type="evidence" value="ECO:0007669"/>
    <property type="project" value="TreeGrafter"/>
</dbReference>
<dbReference type="Pfam" id="PF00240">
    <property type="entry name" value="ubiquitin"/>
    <property type="match status" value="1"/>
</dbReference>
<evidence type="ECO:0000313" key="5">
    <source>
        <dbReference type="EMBL" id="KAG2263397.1"/>
    </source>
</evidence>
<dbReference type="SUPFAM" id="SSF54236">
    <property type="entry name" value="Ubiquitin-like"/>
    <property type="match status" value="1"/>
</dbReference>
<evidence type="ECO:0000259" key="4">
    <source>
        <dbReference type="PROSITE" id="PS51035"/>
    </source>
</evidence>
<reference evidence="5 6" key="1">
    <citation type="submission" date="2020-02" db="EMBL/GenBank/DDBJ databases">
        <authorList>
            <person name="Ma Q."/>
            <person name="Huang Y."/>
            <person name="Song X."/>
            <person name="Pei D."/>
        </authorList>
    </citation>
    <scope>NUCLEOTIDE SEQUENCE [LARGE SCALE GENOMIC DNA]</scope>
    <source>
        <strain evidence="5">Sxm20200214</strain>
        <tissue evidence="5">Leaf</tissue>
    </source>
</reference>
<feature type="domain" description="BAG" evidence="4">
    <location>
        <begin position="145"/>
        <end position="226"/>
    </location>
</feature>
<dbReference type="GO" id="GO:0051087">
    <property type="term" value="F:protein-folding chaperone binding"/>
    <property type="evidence" value="ECO:0007669"/>
    <property type="project" value="InterPro"/>
</dbReference>